<reference evidence="6 7" key="1">
    <citation type="submission" date="2007-04" db="EMBL/GenBank/DDBJ databases">
        <authorList>
            <person name="Fulton L."/>
            <person name="Clifton S."/>
            <person name="Fulton B."/>
            <person name="Xu J."/>
            <person name="Minx P."/>
            <person name="Pepin K.H."/>
            <person name="Johnson M."/>
            <person name="Thiruvilangam P."/>
            <person name="Bhonagiri V."/>
            <person name="Nash W.E."/>
            <person name="Mardis E.R."/>
            <person name="Wilson R.K."/>
        </authorList>
    </citation>
    <scope>NUCLEOTIDE SEQUENCE [LARGE SCALE GENOMIC DNA]</scope>
    <source>
        <strain evidence="6 7">ATCC 29799</strain>
    </source>
</reference>
<dbReference type="PROSITE" id="PS51332">
    <property type="entry name" value="B12_BINDING"/>
    <property type="match status" value="1"/>
</dbReference>
<dbReference type="GO" id="GO:0046653">
    <property type="term" value="P:tetrahydrofolate metabolic process"/>
    <property type="evidence" value="ECO:0007669"/>
    <property type="project" value="TreeGrafter"/>
</dbReference>
<dbReference type="SUPFAM" id="SSF47644">
    <property type="entry name" value="Methionine synthase domain"/>
    <property type="match status" value="1"/>
</dbReference>
<evidence type="ECO:0000256" key="2">
    <source>
        <dbReference type="ARBA" id="ARBA00022723"/>
    </source>
</evidence>
<feature type="domain" description="B12-binding" evidence="4">
    <location>
        <begin position="99"/>
        <end position="224"/>
    </location>
</feature>
<dbReference type="PANTHER" id="PTHR45833:SF1">
    <property type="entry name" value="METHIONINE SYNTHASE"/>
    <property type="match status" value="1"/>
</dbReference>
<dbReference type="InterPro" id="IPR050554">
    <property type="entry name" value="Met_Synthase/Corrinoid"/>
</dbReference>
<dbReference type="GO" id="GO:0005829">
    <property type="term" value="C:cytosol"/>
    <property type="evidence" value="ECO:0007669"/>
    <property type="project" value="TreeGrafter"/>
</dbReference>
<dbReference type="AlphaFoldDB" id="A6P0J6"/>
<dbReference type="CDD" id="cd02070">
    <property type="entry name" value="corrinoid_protein_B12-BD"/>
    <property type="match status" value="1"/>
</dbReference>
<dbReference type="Pfam" id="PF02310">
    <property type="entry name" value="B12-binding"/>
    <property type="match status" value="1"/>
</dbReference>
<protein>
    <submittedName>
        <fullName evidence="6">B12 binding domain protein</fullName>
    </submittedName>
</protein>
<dbReference type="Gene3D" id="3.40.50.280">
    <property type="entry name" value="Cobalamin-binding domain"/>
    <property type="match status" value="1"/>
</dbReference>
<sequence>MRTIFEKEREFMSILNEITELVIKGDIMGTKAKVTEAVEQKVEATDILNNGLMPGINEIGERFAKGQIFVPNVLMSAKAMNTGVEVIQPLLAAGGDTTIGTAVIATVKGDLHDIGKNLVGLMMKSANLKVIDLGANVPAEKFVEAIKEHNPDIVGLSALLTTTMNEQGHVIEVLKQAGVRDQVKVMIGGAPVTQAWADKIGADAFTADAAAAARWAKEYVTSIR</sequence>
<dbReference type="EMBL" id="AAXG02000042">
    <property type="protein sequence ID" value="EDM98128.1"/>
    <property type="molecule type" value="Genomic_DNA"/>
</dbReference>
<evidence type="ECO:0000313" key="6">
    <source>
        <dbReference type="EMBL" id="EDM98128.1"/>
    </source>
</evidence>
<keyword evidence="7" id="KW-1185">Reference proteome</keyword>
<accession>A6P0J6</accession>
<evidence type="ECO:0000256" key="3">
    <source>
        <dbReference type="ARBA" id="ARBA00023285"/>
    </source>
</evidence>
<gene>
    <name evidence="6" type="ORF">BACCAP_04007</name>
</gene>
<dbReference type="InterPro" id="IPR006158">
    <property type="entry name" value="Cobalamin-bd"/>
</dbReference>
<dbReference type="GO" id="GO:0031419">
    <property type="term" value="F:cobalamin binding"/>
    <property type="evidence" value="ECO:0007669"/>
    <property type="project" value="InterPro"/>
</dbReference>
<dbReference type="GO" id="GO:0008705">
    <property type="term" value="F:methionine synthase activity"/>
    <property type="evidence" value="ECO:0007669"/>
    <property type="project" value="TreeGrafter"/>
</dbReference>
<dbReference type="SUPFAM" id="SSF52242">
    <property type="entry name" value="Cobalamin (vitamin B12)-binding domain"/>
    <property type="match status" value="1"/>
</dbReference>
<dbReference type="STRING" id="411467.BACCAP_04007"/>
<keyword evidence="2" id="KW-0479">Metal-binding</keyword>
<organism evidence="6 7">
    <name type="scientific">Pseudoflavonifractor capillosus ATCC 29799</name>
    <dbReference type="NCBI Taxonomy" id="411467"/>
    <lineage>
        <taxon>Bacteria</taxon>
        <taxon>Bacillati</taxon>
        <taxon>Bacillota</taxon>
        <taxon>Clostridia</taxon>
        <taxon>Eubacteriales</taxon>
        <taxon>Oscillospiraceae</taxon>
        <taxon>Pseudoflavonifractor</taxon>
    </lineage>
</organism>
<evidence type="ECO:0000259" key="4">
    <source>
        <dbReference type="PROSITE" id="PS51332"/>
    </source>
</evidence>
<evidence type="ECO:0000256" key="1">
    <source>
        <dbReference type="ARBA" id="ARBA00010854"/>
    </source>
</evidence>
<evidence type="ECO:0000313" key="7">
    <source>
        <dbReference type="Proteomes" id="UP000003639"/>
    </source>
</evidence>
<comment type="caution">
    <text evidence="6">The sequence shown here is derived from an EMBL/GenBank/DDBJ whole genome shotgun (WGS) entry which is preliminary data.</text>
</comment>
<dbReference type="InterPro" id="IPR036594">
    <property type="entry name" value="Meth_synthase_dom"/>
</dbReference>
<dbReference type="GO" id="GO:0050667">
    <property type="term" value="P:homocysteine metabolic process"/>
    <property type="evidence" value="ECO:0007669"/>
    <property type="project" value="TreeGrafter"/>
</dbReference>
<dbReference type="PROSITE" id="PS51337">
    <property type="entry name" value="B12_BINDING_NTER"/>
    <property type="match status" value="1"/>
</dbReference>
<name>A6P0J6_9FIRM</name>
<dbReference type="FunFam" id="3.40.50.280:FF:000003">
    <property type="entry name" value="Dimethylamine methyltransferase corrinoid protein"/>
    <property type="match status" value="1"/>
</dbReference>
<dbReference type="eggNOG" id="COG5012">
    <property type="taxonomic scope" value="Bacteria"/>
</dbReference>
<feature type="domain" description="B12-binding N-terminal" evidence="5">
    <location>
        <begin position="5"/>
        <end position="99"/>
    </location>
</feature>
<evidence type="ECO:0000259" key="5">
    <source>
        <dbReference type="PROSITE" id="PS51337"/>
    </source>
</evidence>
<dbReference type="GO" id="GO:0046872">
    <property type="term" value="F:metal ion binding"/>
    <property type="evidence" value="ECO:0007669"/>
    <property type="project" value="UniProtKB-KW"/>
</dbReference>
<dbReference type="PANTHER" id="PTHR45833">
    <property type="entry name" value="METHIONINE SYNTHASE"/>
    <property type="match status" value="1"/>
</dbReference>
<keyword evidence="3" id="KW-0170">Cobalt</keyword>
<comment type="similarity">
    <text evidence="1">Belongs to the methylamine corrinoid protein family.</text>
</comment>
<proteinExistence type="inferred from homology"/>
<dbReference type="InterPro" id="IPR003759">
    <property type="entry name" value="Cbl-bd_cap"/>
</dbReference>
<dbReference type="Proteomes" id="UP000003639">
    <property type="component" value="Unassembled WGS sequence"/>
</dbReference>
<dbReference type="Pfam" id="PF02607">
    <property type="entry name" value="B12-binding_2"/>
    <property type="match status" value="1"/>
</dbReference>
<reference evidence="6 7" key="2">
    <citation type="submission" date="2007-06" db="EMBL/GenBank/DDBJ databases">
        <title>Draft genome sequence of Pseudoflavonifractor capillosus ATCC 29799.</title>
        <authorList>
            <person name="Sudarsanam P."/>
            <person name="Ley R."/>
            <person name="Guruge J."/>
            <person name="Turnbaugh P.J."/>
            <person name="Mahowald M."/>
            <person name="Liep D."/>
            <person name="Gordon J."/>
        </authorList>
    </citation>
    <scope>NUCLEOTIDE SEQUENCE [LARGE SCALE GENOMIC DNA]</scope>
    <source>
        <strain evidence="6 7">ATCC 29799</strain>
    </source>
</reference>
<dbReference type="Gene3D" id="1.10.1240.10">
    <property type="entry name" value="Methionine synthase domain"/>
    <property type="match status" value="1"/>
</dbReference>
<dbReference type="InterPro" id="IPR036724">
    <property type="entry name" value="Cobalamin-bd_sf"/>
</dbReference>
<dbReference type="SMART" id="SM01018">
    <property type="entry name" value="B12-binding_2"/>
    <property type="match status" value="1"/>
</dbReference>